<keyword evidence="2" id="KW-1185">Reference proteome</keyword>
<organism evidence="1 2">
    <name type="scientific">Nonomuraea spiralis</name>
    <dbReference type="NCBI Taxonomy" id="46182"/>
    <lineage>
        <taxon>Bacteria</taxon>
        <taxon>Bacillati</taxon>
        <taxon>Actinomycetota</taxon>
        <taxon>Actinomycetes</taxon>
        <taxon>Streptosporangiales</taxon>
        <taxon>Streptosporangiaceae</taxon>
        <taxon>Nonomuraea</taxon>
    </lineage>
</organism>
<dbReference type="EMBL" id="JBHMEI010000012">
    <property type="protein sequence ID" value="MFB9202692.1"/>
    <property type="molecule type" value="Genomic_DNA"/>
</dbReference>
<reference evidence="1 2" key="1">
    <citation type="submission" date="2024-09" db="EMBL/GenBank/DDBJ databases">
        <authorList>
            <person name="Sun Q."/>
            <person name="Mori K."/>
        </authorList>
    </citation>
    <scope>NUCLEOTIDE SEQUENCE [LARGE SCALE GENOMIC DNA]</scope>
    <source>
        <strain evidence="1 2">CCM 3426</strain>
    </source>
</reference>
<name>A0ABV5IDS5_9ACTN</name>
<dbReference type="Proteomes" id="UP001589647">
    <property type="component" value="Unassembled WGS sequence"/>
</dbReference>
<dbReference type="RefSeq" id="WP_189652685.1">
    <property type="nucleotide sequence ID" value="NZ_BMRC01000030.1"/>
</dbReference>
<sequence length="56" mass="5919">MPHPFRAPEPAEWSAPAQAIASVVLGLPEAGPEVGWTDEHERSVAAALRSGRWAAS</sequence>
<comment type="caution">
    <text evidence="1">The sequence shown here is derived from an EMBL/GenBank/DDBJ whole genome shotgun (WGS) entry which is preliminary data.</text>
</comment>
<accession>A0ABV5IDS5</accession>
<evidence type="ECO:0000313" key="2">
    <source>
        <dbReference type="Proteomes" id="UP001589647"/>
    </source>
</evidence>
<evidence type="ECO:0000313" key="1">
    <source>
        <dbReference type="EMBL" id="MFB9202692.1"/>
    </source>
</evidence>
<gene>
    <name evidence="1" type="ORF">ACFFV7_15955</name>
</gene>
<protein>
    <submittedName>
        <fullName evidence="1">Uncharacterized protein</fullName>
    </submittedName>
</protein>
<proteinExistence type="predicted"/>